<protein>
    <recommendedName>
        <fullName evidence="3">DUF4276 family protein</fullName>
    </recommendedName>
</protein>
<organism evidence="1 2">
    <name type="scientific">Legionella dresdenensis</name>
    <dbReference type="NCBI Taxonomy" id="450200"/>
    <lineage>
        <taxon>Bacteria</taxon>
        <taxon>Pseudomonadati</taxon>
        <taxon>Pseudomonadota</taxon>
        <taxon>Gammaproteobacteria</taxon>
        <taxon>Legionellales</taxon>
        <taxon>Legionellaceae</taxon>
        <taxon>Legionella</taxon>
    </lineage>
</organism>
<evidence type="ECO:0008006" key="3">
    <source>
        <dbReference type="Google" id="ProtNLM"/>
    </source>
</evidence>
<gene>
    <name evidence="1" type="ORF">ACFORL_12410</name>
</gene>
<proteinExistence type="predicted"/>
<sequence length="315" mass="36304">MIPTLIFVETHADKKSANIFKNLIPLLKKDYGTFYEEIPPETIDIAISNSTTWTKMLEAEYQEIQEAMNEYPDIYCPDSSKFILMHQDRPQQERELLWLFYFHVLITYDRLTTAEEFTQTYCLLKELQIEYIGIDDSEGAQLWSEISSKYQLEMPVSDEEDNTARDLRNASMVEAYSKVTKPTIGRIGLRHLKPIQEGLVAKFGNLANYIFIYIHSETPSSNFLKNIPDKPKELFEIESIVDPDTPYLHKFNADKMTVEEIYEDINALINPNPLKVYLPASQSNITHFKLTTNKDKSIVSGNTLELEDPLTPGSP</sequence>
<dbReference type="EMBL" id="JBHSAB010000031">
    <property type="protein sequence ID" value="MFC3909873.1"/>
    <property type="molecule type" value="Genomic_DNA"/>
</dbReference>
<name>A0ABV8CHW4_9GAMM</name>
<reference evidence="2" key="1">
    <citation type="journal article" date="2019" name="Int. J. Syst. Evol. Microbiol.">
        <title>The Global Catalogue of Microorganisms (GCM) 10K type strain sequencing project: providing services to taxonomists for standard genome sequencing and annotation.</title>
        <authorList>
            <consortium name="The Broad Institute Genomics Platform"/>
            <consortium name="The Broad Institute Genome Sequencing Center for Infectious Disease"/>
            <person name="Wu L."/>
            <person name="Ma J."/>
        </authorList>
    </citation>
    <scope>NUCLEOTIDE SEQUENCE [LARGE SCALE GENOMIC DNA]</scope>
    <source>
        <strain evidence="2">CCUG 59858</strain>
    </source>
</reference>
<evidence type="ECO:0000313" key="2">
    <source>
        <dbReference type="Proteomes" id="UP001595758"/>
    </source>
</evidence>
<accession>A0ABV8CHW4</accession>
<dbReference type="Proteomes" id="UP001595758">
    <property type="component" value="Unassembled WGS sequence"/>
</dbReference>
<evidence type="ECO:0000313" key="1">
    <source>
        <dbReference type="EMBL" id="MFC3909873.1"/>
    </source>
</evidence>
<dbReference type="RefSeq" id="WP_382344514.1">
    <property type="nucleotide sequence ID" value="NZ_JBHSAB010000031.1"/>
</dbReference>
<comment type="caution">
    <text evidence="1">The sequence shown here is derived from an EMBL/GenBank/DDBJ whole genome shotgun (WGS) entry which is preliminary data.</text>
</comment>
<keyword evidence="2" id="KW-1185">Reference proteome</keyword>